<evidence type="ECO:0008006" key="4">
    <source>
        <dbReference type="Google" id="ProtNLM"/>
    </source>
</evidence>
<feature type="region of interest" description="Disordered" evidence="1">
    <location>
        <begin position="92"/>
        <end position="116"/>
    </location>
</feature>
<protein>
    <recommendedName>
        <fullName evidence="4">DUF4440 domain-containing protein</fullName>
    </recommendedName>
</protein>
<evidence type="ECO:0000313" key="3">
    <source>
        <dbReference type="Proteomes" id="UP000052022"/>
    </source>
</evidence>
<dbReference type="EMBL" id="CYSD01000042">
    <property type="protein sequence ID" value="CUH81541.1"/>
    <property type="molecule type" value="Genomic_DNA"/>
</dbReference>
<accession>A0A0P1H0Z6</accession>
<dbReference type="AlphaFoldDB" id="A0A0P1H0Z6"/>
<proteinExistence type="predicted"/>
<evidence type="ECO:0000313" key="2">
    <source>
        <dbReference type="EMBL" id="CUH81541.1"/>
    </source>
</evidence>
<gene>
    <name evidence="2" type="ORF">TRM7557_03476</name>
</gene>
<reference evidence="2 3" key="1">
    <citation type="submission" date="2015-09" db="EMBL/GenBank/DDBJ databases">
        <authorList>
            <consortium name="Swine Surveillance"/>
        </authorList>
    </citation>
    <scope>NUCLEOTIDE SEQUENCE [LARGE SCALE GENOMIC DNA]</scope>
    <source>
        <strain evidence="2 3">CECT 7557</strain>
    </source>
</reference>
<sequence>MLKTAEDLRVLFEEVRGYFDSEGVKMITRNCVKADFSGEGTILSVHESYLLSPKGLLRPPYQVFSILQRHAEGWHIAFSDYALGDSLEHCRALSTAGGPPEPKPVAPHPLSQQSRR</sequence>
<dbReference type="Proteomes" id="UP000052022">
    <property type="component" value="Unassembled WGS sequence"/>
</dbReference>
<organism evidence="2 3">
    <name type="scientific">Tritonibacter multivorans</name>
    <dbReference type="NCBI Taxonomy" id="928856"/>
    <lineage>
        <taxon>Bacteria</taxon>
        <taxon>Pseudomonadati</taxon>
        <taxon>Pseudomonadota</taxon>
        <taxon>Alphaproteobacteria</taxon>
        <taxon>Rhodobacterales</taxon>
        <taxon>Paracoccaceae</taxon>
        <taxon>Tritonibacter</taxon>
    </lineage>
</organism>
<keyword evidence="3" id="KW-1185">Reference proteome</keyword>
<evidence type="ECO:0000256" key="1">
    <source>
        <dbReference type="SAM" id="MobiDB-lite"/>
    </source>
</evidence>
<name>A0A0P1H0Z6_9RHOB</name>